<dbReference type="GO" id="GO:0003677">
    <property type="term" value="F:DNA binding"/>
    <property type="evidence" value="ECO:0007669"/>
    <property type="project" value="InterPro"/>
</dbReference>
<dbReference type="InterPro" id="IPR017956">
    <property type="entry name" value="AT_hook_DNA-bd_motif"/>
</dbReference>
<comment type="caution">
    <text evidence="2">The sequence shown here is derived from an EMBL/GenBank/DDBJ whole genome shotgun (WGS) entry which is preliminary data.</text>
</comment>
<name>A0AA40ELD4_9PEZI</name>
<accession>A0AA40ELD4</accession>
<dbReference type="EMBL" id="JAUKUD010000006">
    <property type="protein sequence ID" value="KAK0741425.1"/>
    <property type="molecule type" value="Genomic_DNA"/>
</dbReference>
<feature type="region of interest" description="Disordered" evidence="1">
    <location>
        <begin position="1"/>
        <end position="108"/>
    </location>
</feature>
<proteinExistence type="predicted"/>
<protein>
    <submittedName>
        <fullName evidence="2">Uncharacterized protein</fullName>
    </submittedName>
</protein>
<organism evidence="2 3">
    <name type="scientific">Schizothecium vesticola</name>
    <dbReference type="NCBI Taxonomy" id="314040"/>
    <lineage>
        <taxon>Eukaryota</taxon>
        <taxon>Fungi</taxon>
        <taxon>Dikarya</taxon>
        <taxon>Ascomycota</taxon>
        <taxon>Pezizomycotina</taxon>
        <taxon>Sordariomycetes</taxon>
        <taxon>Sordariomycetidae</taxon>
        <taxon>Sordariales</taxon>
        <taxon>Schizotheciaceae</taxon>
        <taxon>Schizothecium</taxon>
    </lineage>
</organism>
<keyword evidence="3" id="KW-1185">Reference proteome</keyword>
<feature type="non-terminal residue" evidence="2">
    <location>
        <position position="108"/>
    </location>
</feature>
<evidence type="ECO:0000256" key="1">
    <source>
        <dbReference type="SAM" id="MobiDB-lite"/>
    </source>
</evidence>
<sequence>PEAATPMEARALMEAPAPAPKRRGRPPKNTTTAPERGLQTAPSQPKKRGRPPKEQGGRRGGPPAATIGVGIALQRVVGTQVAVDGTGQTTRSGRQVKLTKKAAEAGRA</sequence>
<evidence type="ECO:0000313" key="3">
    <source>
        <dbReference type="Proteomes" id="UP001172155"/>
    </source>
</evidence>
<dbReference type="AlphaFoldDB" id="A0AA40ELD4"/>
<reference evidence="2" key="1">
    <citation type="submission" date="2023-06" db="EMBL/GenBank/DDBJ databases">
        <title>Genome-scale phylogeny and comparative genomics of the fungal order Sordariales.</title>
        <authorList>
            <consortium name="Lawrence Berkeley National Laboratory"/>
            <person name="Hensen N."/>
            <person name="Bonometti L."/>
            <person name="Westerberg I."/>
            <person name="Brannstrom I.O."/>
            <person name="Guillou S."/>
            <person name="Cros-Aarteil S."/>
            <person name="Calhoun S."/>
            <person name="Haridas S."/>
            <person name="Kuo A."/>
            <person name="Mondo S."/>
            <person name="Pangilinan J."/>
            <person name="Riley R."/>
            <person name="LaButti K."/>
            <person name="Andreopoulos B."/>
            <person name="Lipzen A."/>
            <person name="Chen C."/>
            <person name="Yanf M."/>
            <person name="Daum C."/>
            <person name="Ng V."/>
            <person name="Clum A."/>
            <person name="Steindorff A."/>
            <person name="Ohm R."/>
            <person name="Martin F."/>
            <person name="Silar P."/>
            <person name="Natvig D."/>
            <person name="Lalanne C."/>
            <person name="Gautier V."/>
            <person name="Ament-velasquez S.L."/>
            <person name="Kruys A."/>
            <person name="Hutchinson M.I."/>
            <person name="Powell A.J."/>
            <person name="Barry K."/>
            <person name="Miller A.N."/>
            <person name="Grigoriev I.V."/>
            <person name="Debuchy R."/>
            <person name="Gladieux P."/>
            <person name="Thoren M.H."/>
            <person name="Johannesson H."/>
        </authorList>
    </citation>
    <scope>NUCLEOTIDE SEQUENCE</scope>
    <source>
        <strain evidence="2">SMH3187-1</strain>
    </source>
</reference>
<gene>
    <name evidence="2" type="ORF">B0T18DRAFT_420130</name>
</gene>
<dbReference type="SMART" id="SM00384">
    <property type="entry name" value="AT_hook"/>
    <property type="match status" value="2"/>
</dbReference>
<evidence type="ECO:0000313" key="2">
    <source>
        <dbReference type="EMBL" id="KAK0741425.1"/>
    </source>
</evidence>
<dbReference type="Proteomes" id="UP001172155">
    <property type="component" value="Unassembled WGS sequence"/>
</dbReference>